<dbReference type="Proteomes" id="UP000277580">
    <property type="component" value="Unassembled WGS sequence"/>
</dbReference>
<accession>A0A3N4L2Y8</accession>
<evidence type="ECO:0000313" key="1">
    <source>
        <dbReference type="EMBL" id="RPB12355.1"/>
    </source>
</evidence>
<reference evidence="1 2" key="1">
    <citation type="journal article" date="2018" name="Nat. Ecol. Evol.">
        <title>Pezizomycetes genomes reveal the molecular basis of ectomycorrhizal truffle lifestyle.</title>
        <authorList>
            <person name="Murat C."/>
            <person name="Payen T."/>
            <person name="Noel B."/>
            <person name="Kuo A."/>
            <person name="Morin E."/>
            <person name="Chen J."/>
            <person name="Kohler A."/>
            <person name="Krizsan K."/>
            <person name="Balestrini R."/>
            <person name="Da Silva C."/>
            <person name="Montanini B."/>
            <person name="Hainaut M."/>
            <person name="Levati E."/>
            <person name="Barry K.W."/>
            <person name="Belfiori B."/>
            <person name="Cichocki N."/>
            <person name="Clum A."/>
            <person name="Dockter R.B."/>
            <person name="Fauchery L."/>
            <person name="Guy J."/>
            <person name="Iotti M."/>
            <person name="Le Tacon F."/>
            <person name="Lindquist E.A."/>
            <person name="Lipzen A."/>
            <person name="Malagnac F."/>
            <person name="Mello A."/>
            <person name="Molinier V."/>
            <person name="Miyauchi S."/>
            <person name="Poulain J."/>
            <person name="Riccioni C."/>
            <person name="Rubini A."/>
            <person name="Sitrit Y."/>
            <person name="Splivallo R."/>
            <person name="Traeger S."/>
            <person name="Wang M."/>
            <person name="Zifcakova L."/>
            <person name="Wipf D."/>
            <person name="Zambonelli A."/>
            <person name="Paolocci F."/>
            <person name="Nowrousian M."/>
            <person name="Ottonello S."/>
            <person name="Baldrian P."/>
            <person name="Spatafora J.W."/>
            <person name="Henrissat B."/>
            <person name="Nagy L.G."/>
            <person name="Aury J.M."/>
            <person name="Wincker P."/>
            <person name="Grigoriev I.V."/>
            <person name="Bonfante P."/>
            <person name="Martin F.M."/>
        </authorList>
    </citation>
    <scope>NUCLEOTIDE SEQUENCE [LARGE SCALE GENOMIC DNA]</scope>
    <source>
        <strain evidence="1 2">CCBAS932</strain>
    </source>
</reference>
<evidence type="ECO:0000313" key="2">
    <source>
        <dbReference type="Proteomes" id="UP000277580"/>
    </source>
</evidence>
<dbReference type="AlphaFoldDB" id="A0A3N4L2Y8"/>
<organism evidence="1 2">
    <name type="scientific">Morchella conica CCBAS932</name>
    <dbReference type="NCBI Taxonomy" id="1392247"/>
    <lineage>
        <taxon>Eukaryota</taxon>
        <taxon>Fungi</taxon>
        <taxon>Dikarya</taxon>
        <taxon>Ascomycota</taxon>
        <taxon>Pezizomycotina</taxon>
        <taxon>Pezizomycetes</taxon>
        <taxon>Pezizales</taxon>
        <taxon>Morchellaceae</taxon>
        <taxon>Morchella</taxon>
    </lineage>
</organism>
<name>A0A3N4L2Y8_9PEZI</name>
<keyword evidence="2" id="KW-1185">Reference proteome</keyword>
<protein>
    <submittedName>
        <fullName evidence="1">Uncharacterized protein</fullName>
    </submittedName>
</protein>
<gene>
    <name evidence="1" type="ORF">P167DRAFT_574402</name>
</gene>
<dbReference type="EMBL" id="ML119129">
    <property type="protein sequence ID" value="RPB12355.1"/>
    <property type="molecule type" value="Genomic_DNA"/>
</dbReference>
<dbReference type="OrthoDB" id="5411079at2759"/>
<sequence length="253" mass="29142">MHRHILIKRYKPRRVQFKVTRRPRKTEAEHFLELERQISDFEHRIETNQIQIDNIISDFEHRVETNQILLRHLMGNDPSYAATTSSSSSSRGNGGYAQYCSASADGSQSSRRRRGVSRTRFTEHLDYSDMDFDDALIEAAFSDYYAPEERGRRIKLDVNGEPWSEPRKLCVVGEIPEGCEELVEDLRRFPENTYLLAELRKLGYKVIADPLYPVRHRCWCPTCAGGWNRGVGCCAVTVVARFGDGGDNSHRWA</sequence>
<dbReference type="InParanoid" id="A0A3N4L2Y8"/>
<proteinExistence type="predicted"/>